<dbReference type="EMBL" id="JAUSWO010000001">
    <property type="protein sequence ID" value="MDQ0514221.1"/>
    <property type="molecule type" value="Genomic_DNA"/>
</dbReference>
<keyword evidence="1" id="KW-1133">Transmembrane helix</keyword>
<proteinExistence type="predicted"/>
<evidence type="ECO:0000256" key="1">
    <source>
        <dbReference type="SAM" id="Phobius"/>
    </source>
</evidence>
<dbReference type="Proteomes" id="UP001240643">
    <property type="component" value="Unassembled WGS sequence"/>
</dbReference>
<sequence>MDDEKIHFNFNVKILTAIKTLLNSSLMRISRKFAERNTSIFHFEKNWCVFDYEKVNDFKIIGNKDFNRQYNFDILIDPTSYVFEYAEKIQLSFYLDEKNNMVAGGFSVNWGDTKPQLNQFDQITDQLFINDVSNVFINKNITKISINNIIDLIDEKSDSNVTEKYPVLFKRWLALLRKRYPNQYDQMFASKQTHKWFFSILIVLSAQLMMYEDLRKFFQNTKPLAITQKILKHSFKPLKLKNVNQTFSPKQDWMDVVAIIRKFYTTTFDTDDVRDLEDIESIVDSAWTKTEDESFLSPIPAYEITRQADISFMDEEQNIFLDDPQFKTFFLLTMAPSLFGLNEDGDRHISYEKYNEKIANLQSNMLLEETLADYVENNICEWNYDYAGFINKNLSSLIIKNANPVTITATGVNVFDVNLHVFNNYFWSMIYTQARFWKLWVLEVKFNKSRINNSSKLRDILYQLNNLKFDWNDDFYGMKEIKRLVQKYVEYNNFESSLRILIRRVMRTDSSFGKTKERATTQYAFIMAAIFGILDFFTTVYSILPVSYQHQTELTTDGLIAIVIGSFLSTILFIGFLVIFYKFYLKRKIAQWKKRRRR</sequence>
<feature type="transmembrane region" description="Helical" evidence="1">
    <location>
        <begin position="559"/>
        <end position="585"/>
    </location>
</feature>
<comment type="caution">
    <text evidence="2">The sequence shown here is derived from an EMBL/GenBank/DDBJ whole genome shotgun (WGS) entry which is preliminary data.</text>
</comment>
<name>A0ABU0LZT9_9BACT</name>
<keyword evidence="3" id="KW-1185">Reference proteome</keyword>
<evidence type="ECO:0000313" key="2">
    <source>
        <dbReference type="EMBL" id="MDQ0514221.1"/>
    </source>
</evidence>
<accession>A0ABU0LZT9</accession>
<dbReference type="NCBIfam" id="NF045750">
    <property type="entry name" value="MPN338"/>
    <property type="match status" value="1"/>
</dbReference>
<protein>
    <submittedName>
        <fullName evidence="2">Uncharacterized protein</fullName>
    </submittedName>
</protein>
<evidence type="ECO:0000313" key="3">
    <source>
        <dbReference type="Proteomes" id="UP001240643"/>
    </source>
</evidence>
<organism evidence="2 3">
    <name type="scientific">Mycoplasmoides fastidiosum</name>
    <dbReference type="NCBI Taxonomy" id="92758"/>
    <lineage>
        <taxon>Bacteria</taxon>
        <taxon>Bacillati</taxon>
        <taxon>Mycoplasmatota</taxon>
        <taxon>Mycoplasmoidales</taxon>
        <taxon>Mycoplasmoidaceae</taxon>
        <taxon>Mycoplasmoides</taxon>
    </lineage>
</organism>
<keyword evidence="1" id="KW-0472">Membrane</keyword>
<keyword evidence="1" id="KW-0812">Transmembrane</keyword>
<reference evidence="2" key="1">
    <citation type="submission" date="2023-07" db="EMBL/GenBank/DDBJ databases">
        <title>Genomic Encyclopedia of Type Strains, Phase IV (KMG-IV): sequencing the most valuable type-strain genomes for metagenomic binning, comparative biology and taxonomic classification.</title>
        <authorList>
            <person name="Goeker M."/>
        </authorList>
    </citation>
    <scope>NUCLEOTIDE SEQUENCE [LARGE SCALE GENOMIC DNA]</scope>
    <source>
        <strain evidence="2">DSM 21204</strain>
    </source>
</reference>
<gene>
    <name evidence="2" type="ORF">J2Z62_000659</name>
</gene>
<feature type="transmembrane region" description="Helical" evidence="1">
    <location>
        <begin position="523"/>
        <end position="544"/>
    </location>
</feature>